<gene>
    <name evidence="1" type="ORF">JTBM06_V1_190007</name>
</gene>
<organism evidence="1">
    <name type="scientific">uncultured Woeseiaceae bacterium</name>
    <dbReference type="NCBI Taxonomy" id="1983305"/>
    <lineage>
        <taxon>Bacteria</taxon>
        <taxon>Pseudomonadati</taxon>
        <taxon>Pseudomonadota</taxon>
        <taxon>Gammaproteobacteria</taxon>
        <taxon>Woeseiales</taxon>
        <taxon>Woeseiaceae</taxon>
        <taxon>environmental samples</taxon>
    </lineage>
</organism>
<reference evidence="1" key="1">
    <citation type="submission" date="2019-07" db="EMBL/GenBank/DDBJ databases">
        <authorList>
            <person name="Weber M."/>
            <person name="Kostadinov I."/>
            <person name="Kostadinov D I."/>
        </authorList>
    </citation>
    <scope>NUCLEOTIDE SEQUENCE</scope>
    <source>
        <strain evidence="1">Gfbio:sag-sample-m06:053724c1-46a9-4a36-b237-ea2bf867836b</strain>
    </source>
</reference>
<name>A0A7D9H454_9GAMM</name>
<sequence>MLSQLQDHLTNIYRVDPGYDVKDFLITDPIIAGILAKGSLIPNTEESVLLFEDADGLALSVFLDDAMLSRLKDSNPLQELQVDQLNDLWTVLEGISHFNYIAWRARKNRRVSLLELEMQAEVDKFVSTFVLALNQEDNELANKLHGWLFDNVSFNPGLSRDQRERYIMANNYAARFCYGIRKRLSRDSREGLHELRHFYRLSQRDKMSHIHAQCYAH</sequence>
<accession>A0A7D9H454</accession>
<evidence type="ECO:0000313" key="1">
    <source>
        <dbReference type="EMBL" id="VUX55960.1"/>
    </source>
</evidence>
<proteinExistence type="predicted"/>
<dbReference type="AlphaFoldDB" id="A0A7D9H454"/>
<dbReference type="EMBL" id="LR633967">
    <property type="protein sequence ID" value="VUX55960.1"/>
    <property type="molecule type" value="Genomic_DNA"/>
</dbReference>
<protein>
    <submittedName>
        <fullName evidence="1">Uncharacterized protein</fullName>
    </submittedName>
</protein>